<evidence type="ECO:0000256" key="3">
    <source>
        <dbReference type="ARBA" id="ARBA00022833"/>
    </source>
</evidence>
<organism evidence="6 7">
    <name type="scientific">Ferruginivarius sediminum</name>
    <dbReference type="NCBI Taxonomy" id="2661937"/>
    <lineage>
        <taxon>Bacteria</taxon>
        <taxon>Pseudomonadati</taxon>
        <taxon>Pseudomonadota</taxon>
        <taxon>Alphaproteobacteria</taxon>
        <taxon>Rhodospirillales</taxon>
        <taxon>Rhodospirillaceae</taxon>
        <taxon>Ferruginivarius</taxon>
    </lineage>
</organism>
<accession>A0A369TEN3</accession>
<dbReference type="Gene3D" id="3.90.1590.10">
    <property type="entry name" value="glutathione-dependent formaldehyde- activating enzyme (gfa)"/>
    <property type="match status" value="1"/>
</dbReference>
<evidence type="ECO:0000259" key="5">
    <source>
        <dbReference type="PROSITE" id="PS51891"/>
    </source>
</evidence>
<comment type="similarity">
    <text evidence="1">Belongs to the Gfa family.</text>
</comment>
<reference evidence="6 7" key="1">
    <citation type="submission" date="2018-07" db="EMBL/GenBank/DDBJ databases">
        <title>Venubactetium sediminum gen. nov., sp. nov., isolated from a marine solar saltern.</title>
        <authorList>
            <person name="Wang S."/>
        </authorList>
    </citation>
    <scope>NUCLEOTIDE SEQUENCE [LARGE SCALE GENOMIC DNA]</scope>
    <source>
        <strain evidence="6 7">WD2A32</strain>
    </source>
</reference>
<evidence type="ECO:0000313" key="6">
    <source>
        <dbReference type="EMBL" id="RDD62835.1"/>
    </source>
</evidence>
<sequence length="147" mass="15849">MVEAEGMRIRTGGCQCGDIRYEIHGDPVEAYVCHCRECQKQSSSAFGISVIVNSSQLRLSSGTPSVWTRPATIGGSLDCAFCPRCGSRLWHGNPERDDIVSVKGGSLDTPPDLSAAKHIWTSRKLAGVLIPEHTETHAEEPPSSKAD</sequence>
<dbReference type="GO" id="GO:0046872">
    <property type="term" value="F:metal ion binding"/>
    <property type="evidence" value="ECO:0007669"/>
    <property type="project" value="UniProtKB-KW"/>
</dbReference>
<evidence type="ECO:0000256" key="2">
    <source>
        <dbReference type="ARBA" id="ARBA00022723"/>
    </source>
</evidence>
<proteinExistence type="inferred from homology"/>
<dbReference type="PROSITE" id="PS51891">
    <property type="entry name" value="CENP_V_GFA"/>
    <property type="match status" value="1"/>
</dbReference>
<keyword evidence="7" id="KW-1185">Reference proteome</keyword>
<dbReference type="Proteomes" id="UP000253941">
    <property type="component" value="Unassembled WGS sequence"/>
</dbReference>
<keyword evidence="4" id="KW-0456">Lyase</keyword>
<dbReference type="EMBL" id="QPMH01000004">
    <property type="protein sequence ID" value="RDD62835.1"/>
    <property type="molecule type" value="Genomic_DNA"/>
</dbReference>
<dbReference type="GO" id="GO:0016846">
    <property type="term" value="F:carbon-sulfur lyase activity"/>
    <property type="evidence" value="ECO:0007669"/>
    <property type="project" value="InterPro"/>
</dbReference>
<name>A0A369TEN3_9PROT</name>
<evidence type="ECO:0000256" key="4">
    <source>
        <dbReference type="ARBA" id="ARBA00023239"/>
    </source>
</evidence>
<feature type="domain" description="CENP-V/GFA" evidence="5">
    <location>
        <begin position="10"/>
        <end position="121"/>
    </location>
</feature>
<evidence type="ECO:0000256" key="1">
    <source>
        <dbReference type="ARBA" id="ARBA00005495"/>
    </source>
</evidence>
<dbReference type="PANTHER" id="PTHR33337:SF3">
    <property type="entry name" value="CENP-V_GFA DOMAIN-CONTAINING PROTEIN"/>
    <property type="match status" value="1"/>
</dbReference>
<keyword evidence="2" id="KW-0479">Metal-binding</keyword>
<dbReference type="PANTHER" id="PTHR33337">
    <property type="entry name" value="GFA DOMAIN-CONTAINING PROTEIN"/>
    <property type="match status" value="1"/>
</dbReference>
<keyword evidence="3" id="KW-0862">Zinc</keyword>
<dbReference type="Pfam" id="PF04828">
    <property type="entry name" value="GFA"/>
    <property type="match status" value="1"/>
</dbReference>
<dbReference type="SUPFAM" id="SSF51316">
    <property type="entry name" value="Mss4-like"/>
    <property type="match status" value="1"/>
</dbReference>
<evidence type="ECO:0000313" key="7">
    <source>
        <dbReference type="Proteomes" id="UP000253941"/>
    </source>
</evidence>
<dbReference type="AlphaFoldDB" id="A0A369TEN3"/>
<protein>
    <submittedName>
        <fullName evidence="6">Aldehyde-activating protein</fullName>
    </submittedName>
</protein>
<dbReference type="InterPro" id="IPR006913">
    <property type="entry name" value="CENP-V/GFA"/>
</dbReference>
<dbReference type="InterPro" id="IPR011057">
    <property type="entry name" value="Mss4-like_sf"/>
</dbReference>
<comment type="caution">
    <text evidence="6">The sequence shown here is derived from an EMBL/GenBank/DDBJ whole genome shotgun (WGS) entry which is preliminary data.</text>
</comment>
<gene>
    <name evidence="6" type="ORF">DRB17_06670</name>
</gene>